<dbReference type="Proteomes" id="UP000015105">
    <property type="component" value="Chromosome 2D"/>
</dbReference>
<evidence type="ECO:0000313" key="3">
    <source>
        <dbReference type="Proteomes" id="UP000015105"/>
    </source>
</evidence>
<evidence type="ECO:0000313" key="2">
    <source>
        <dbReference type="EnsemblPlants" id="AET2Gv20772700.5"/>
    </source>
</evidence>
<dbReference type="AlphaFoldDB" id="A0A453C8T2"/>
<protein>
    <submittedName>
        <fullName evidence="2">Uncharacterized protein</fullName>
    </submittedName>
</protein>
<organism evidence="2 3">
    <name type="scientific">Aegilops tauschii subsp. strangulata</name>
    <name type="common">Goatgrass</name>
    <dbReference type="NCBI Taxonomy" id="200361"/>
    <lineage>
        <taxon>Eukaryota</taxon>
        <taxon>Viridiplantae</taxon>
        <taxon>Streptophyta</taxon>
        <taxon>Embryophyta</taxon>
        <taxon>Tracheophyta</taxon>
        <taxon>Spermatophyta</taxon>
        <taxon>Magnoliopsida</taxon>
        <taxon>Liliopsida</taxon>
        <taxon>Poales</taxon>
        <taxon>Poaceae</taxon>
        <taxon>BOP clade</taxon>
        <taxon>Pooideae</taxon>
        <taxon>Triticodae</taxon>
        <taxon>Triticeae</taxon>
        <taxon>Triticinae</taxon>
        <taxon>Aegilops</taxon>
    </lineage>
</organism>
<name>A0A453C8T2_AEGTS</name>
<keyword evidence="3" id="KW-1185">Reference proteome</keyword>
<reference evidence="2" key="4">
    <citation type="submission" date="2019-03" db="UniProtKB">
        <authorList>
            <consortium name="EnsemblPlants"/>
        </authorList>
    </citation>
    <scope>IDENTIFICATION</scope>
</reference>
<feature type="region of interest" description="Disordered" evidence="1">
    <location>
        <begin position="1"/>
        <end position="93"/>
    </location>
</feature>
<reference evidence="2" key="5">
    <citation type="journal article" date="2021" name="G3 (Bethesda)">
        <title>Aegilops tauschii genome assembly Aet v5.0 features greater sequence contiguity and improved annotation.</title>
        <authorList>
            <person name="Wang L."/>
            <person name="Zhu T."/>
            <person name="Rodriguez J.C."/>
            <person name="Deal K.R."/>
            <person name="Dubcovsky J."/>
            <person name="McGuire P.E."/>
            <person name="Lux T."/>
            <person name="Spannagl M."/>
            <person name="Mayer K.F.X."/>
            <person name="Baldrich P."/>
            <person name="Meyers B.C."/>
            <person name="Huo N."/>
            <person name="Gu Y.Q."/>
            <person name="Zhou H."/>
            <person name="Devos K.M."/>
            <person name="Bennetzen J.L."/>
            <person name="Unver T."/>
            <person name="Budak H."/>
            <person name="Gulick P.J."/>
            <person name="Galiba G."/>
            <person name="Kalapos B."/>
            <person name="Nelson D.R."/>
            <person name="Li P."/>
            <person name="You F.M."/>
            <person name="Luo M.C."/>
            <person name="Dvorak J."/>
        </authorList>
    </citation>
    <scope>NUCLEOTIDE SEQUENCE [LARGE SCALE GENOMIC DNA]</scope>
    <source>
        <strain evidence="2">cv. AL8/78</strain>
    </source>
</reference>
<dbReference type="EnsemblPlants" id="AET2Gv20772700.5">
    <property type="protein sequence ID" value="AET2Gv20772700.5"/>
    <property type="gene ID" value="AET2Gv20772700"/>
</dbReference>
<reference evidence="3" key="1">
    <citation type="journal article" date="2014" name="Science">
        <title>Ancient hybridizations among the ancestral genomes of bread wheat.</title>
        <authorList>
            <consortium name="International Wheat Genome Sequencing Consortium,"/>
            <person name="Marcussen T."/>
            <person name="Sandve S.R."/>
            <person name="Heier L."/>
            <person name="Spannagl M."/>
            <person name="Pfeifer M."/>
            <person name="Jakobsen K.S."/>
            <person name="Wulff B.B."/>
            <person name="Steuernagel B."/>
            <person name="Mayer K.F."/>
            <person name="Olsen O.A."/>
        </authorList>
    </citation>
    <scope>NUCLEOTIDE SEQUENCE [LARGE SCALE GENOMIC DNA]</scope>
    <source>
        <strain evidence="3">cv. AL8/78</strain>
    </source>
</reference>
<evidence type="ECO:0000256" key="1">
    <source>
        <dbReference type="SAM" id="MobiDB-lite"/>
    </source>
</evidence>
<dbReference type="Gramene" id="AET2Gv20772700.5">
    <property type="protein sequence ID" value="AET2Gv20772700.5"/>
    <property type="gene ID" value="AET2Gv20772700"/>
</dbReference>
<reference evidence="3" key="2">
    <citation type="journal article" date="2017" name="Nat. Plants">
        <title>The Aegilops tauschii genome reveals multiple impacts of transposons.</title>
        <authorList>
            <person name="Zhao G."/>
            <person name="Zou C."/>
            <person name="Li K."/>
            <person name="Wang K."/>
            <person name="Li T."/>
            <person name="Gao L."/>
            <person name="Zhang X."/>
            <person name="Wang H."/>
            <person name="Yang Z."/>
            <person name="Liu X."/>
            <person name="Jiang W."/>
            <person name="Mao L."/>
            <person name="Kong X."/>
            <person name="Jiao Y."/>
            <person name="Jia J."/>
        </authorList>
    </citation>
    <scope>NUCLEOTIDE SEQUENCE [LARGE SCALE GENOMIC DNA]</scope>
    <source>
        <strain evidence="3">cv. AL8/78</strain>
    </source>
</reference>
<proteinExistence type="predicted"/>
<feature type="compositionally biased region" description="Basic residues" evidence="1">
    <location>
        <begin position="46"/>
        <end position="57"/>
    </location>
</feature>
<accession>A0A453C8T2</accession>
<reference evidence="2" key="3">
    <citation type="journal article" date="2017" name="Nature">
        <title>Genome sequence of the progenitor of the wheat D genome Aegilops tauschii.</title>
        <authorList>
            <person name="Luo M.C."/>
            <person name="Gu Y.Q."/>
            <person name="Puiu D."/>
            <person name="Wang H."/>
            <person name="Twardziok S.O."/>
            <person name="Deal K.R."/>
            <person name="Huo N."/>
            <person name="Zhu T."/>
            <person name="Wang L."/>
            <person name="Wang Y."/>
            <person name="McGuire P.E."/>
            <person name="Liu S."/>
            <person name="Long H."/>
            <person name="Ramasamy R.K."/>
            <person name="Rodriguez J.C."/>
            <person name="Van S.L."/>
            <person name="Yuan L."/>
            <person name="Wang Z."/>
            <person name="Xia Z."/>
            <person name="Xiao L."/>
            <person name="Anderson O.D."/>
            <person name="Ouyang S."/>
            <person name="Liang Y."/>
            <person name="Zimin A.V."/>
            <person name="Pertea G."/>
            <person name="Qi P."/>
            <person name="Bennetzen J.L."/>
            <person name="Dai X."/>
            <person name="Dawson M.W."/>
            <person name="Muller H.G."/>
            <person name="Kugler K."/>
            <person name="Rivarola-Duarte L."/>
            <person name="Spannagl M."/>
            <person name="Mayer K.F.X."/>
            <person name="Lu F.H."/>
            <person name="Bevan M.W."/>
            <person name="Leroy P."/>
            <person name="Li P."/>
            <person name="You F.M."/>
            <person name="Sun Q."/>
            <person name="Liu Z."/>
            <person name="Lyons E."/>
            <person name="Wicker T."/>
            <person name="Salzberg S.L."/>
            <person name="Devos K.M."/>
            <person name="Dvorak J."/>
        </authorList>
    </citation>
    <scope>NUCLEOTIDE SEQUENCE [LARGE SCALE GENOMIC DNA]</scope>
    <source>
        <strain evidence="2">cv. AL8/78</strain>
    </source>
</reference>
<sequence>ATAAEKAPRQPQPKKLPLDTKQSTRLPLPRRNLHPLLPPAPAPHPKGSKNLRLHRRPSFLPPPRLPGARPASDPSPPGAVSESSRASPVPPPVGAVAIPFAAHFLV</sequence>